<dbReference type="Pfam" id="PF02321">
    <property type="entry name" value="OEP"/>
    <property type="match status" value="2"/>
</dbReference>
<evidence type="ECO:0000313" key="4">
    <source>
        <dbReference type="Proteomes" id="UP000221538"/>
    </source>
</evidence>
<dbReference type="SUPFAM" id="SSF56954">
    <property type="entry name" value="Outer membrane efflux proteins (OEP)"/>
    <property type="match status" value="1"/>
</dbReference>
<protein>
    <submittedName>
        <fullName evidence="3">RND efflux system, outer membrane lipoprotein, NodT family</fullName>
    </submittedName>
</protein>
<dbReference type="InterPro" id="IPR010131">
    <property type="entry name" value="MdtP/NodT-like"/>
</dbReference>
<accession>A0A292ZFZ0</accession>
<evidence type="ECO:0000256" key="2">
    <source>
        <dbReference type="RuleBase" id="RU362097"/>
    </source>
</evidence>
<dbReference type="NCBIfam" id="TIGR01845">
    <property type="entry name" value="outer_NodT"/>
    <property type="match status" value="1"/>
</dbReference>
<keyword evidence="2" id="KW-0812">Transmembrane</keyword>
<dbReference type="PANTHER" id="PTHR30203">
    <property type="entry name" value="OUTER MEMBRANE CATION EFFLUX PROTEIN"/>
    <property type="match status" value="1"/>
</dbReference>
<dbReference type="PANTHER" id="PTHR30203:SF33">
    <property type="entry name" value="BLR4455 PROTEIN"/>
    <property type="match status" value="1"/>
</dbReference>
<reference evidence="3 4" key="2">
    <citation type="journal article" date="2013" name="Environ. Sci. Technol.">
        <title>The 4-tert-butylphenol-utilizing bacterium Sphingobium fuliginis OMI can degrade bisphenols via phenolic ring hydroxylation and meta-cleavage pathway.</title>
        <authorList>
            <person name="Ogata Y."/>
            <person name="Goda S."/>
            <person name="Toyama T."/>
            <person name="Sei K."/>
            <person name="Ike M."/>
        </authorList>
    </citation>
    <scope>NUCLEOTIDE SEQUENCE [LARGE SCALE GENOMIC DNA]</scope>
    <source>
        <strain evidence="3 4">OMI</strain>
    </source>
</reference>
<feature type="signal peptide" evidence="2">
    <location>
        <begin position="1"/>
        <end position="18"/>
    </location>
</feature>
<dbReference type="EMBL" id="BEWI01000032">
    <property type="protein sequence ID" value="GAY22008.1"/>
    <property type="molecule type" value="Genomic_DNA"/>
</dbReference>
<keyword evidence="2 3" id="KW-0449">Lipoprotein</keyword>
<keyword evidence="2" id="KW-0732">Signal</keyword>
<feature type="chain" id="PRO_5011821444" evidence="2">
    <location>
        <begin position="19"/>
        <end position="462"/>
    </location>
</feature>
<sequence>MRRACTIAALPLLLAACAGPHVETARVDPVTPPQGWRTSPDQSGALDADWWRTFGDPELTALVEHALAGNLDIAMAGARIREAKAQERGARAALLPTLATGAGGERSRSVSAFGTPEVQTAGQVQVQTAWEVDLFGRLSDQESAAHAAWLASQAARDAVRLSIASTVASGYVTLLALDARLDVARQTVEARKEALQRIRRRSDAGYSPRLELAQAVAEYQGALQIIAPLEQARTRQENALRLLSGDLPGPIERGASLAALTDPAVPAGLPSQLLRRRPDVAQAELQLAAADHALAAARKRFLPQLRLTGQGGAVFSTLLDDPITIWSLGGSVLAPLFEGGRLRAGAESAGAQRDLAAFAYRKTALNAFREVEDALANIVQTDTQLRIVAAQRDALAETFRLASNRYKAGYSPYLEQLDAQRGLLAAELNLVQAQADAFTARIALYQALGGGWNEASPIAPSD</sequence>
<name>A0A292ZFZ0_SPHSA</name>
<dbReference type="RefSeq" id="WP_099186020.1">
    <property type="nucleotide sequence ID" value="NZ_BEWI01000032.1"/>
</dbReference>
<keyword evidence="2" id="KW-0472">Membrane</keyword>
<dbReference type="GO" id="GO:0005886">
    <property type="term" value="C:plasma membrane"/>
    <property type="evidence" value="ECO:0007669"/>
    <property type="project" value="UniProtKB-SubCell"/>
</dbReference>
<dbReference type="AlphaFoldDB" id="A0A292ZFZ0"/>
<comment type="caution">
    <text evidence="3">The sequence shown here is derived from an EMBL/GenBank/DDBJ whole genome shotgun (WGS) entry which is preliminary data.</text>
</comment>
<dbReference type="PROSITE" id="PS51257">
    <property type="entry name" value="PROKAR_LIPOPROTEIN"/>
    <property type="match status" value="1"/>
</dbReference>
<dbReference type="Gene3D" id="1.20.1600.10">
    <property type="entry name" value="Outer membrane efflux proteins (OEP)"/>
    <property type="match status" value="1"/>
</dbReference>
<proteinExistence type="inferred from homology"/>
<dbReference type="GO" id="GO:0015562">
    <property type="term" value="F:efflux transmembrane transporter activity"/>
    <property type="evidence" value="ECO:0007669"/>
    <property type="project" value="InterPro"/>
</dbReference>
<organism evidence="3 4">
    <name type="scientific">Sphingobium fuliginis (strain ATCC 27551)</name>
    <dbReference type="NCBI Taxonomy" id="336203"/>
    <lineage>
        <taxon>Bacteria</taxon>
        <taxon>Pseudomonadati</taxon>
        <taxon>Pseudomonadota</taxon>
        <taxon>Alphaproteobacteria</taxon>
        <taxon>Sphingomonadales</taxon>
        <taxon>Sphingomonadaceae</taxon>
        <taxon>Sphingobium</taxon>
    </lineage>
</organism>
<dbReference type="InterPro" id="IPR003423">
    <property type="entry name" value="OMP_efflux"/>
</dbReference>
<keyword evidence="2" id="KW-0564">Palmitate</keyword>
<comment type="subcellular location">
    <subcellularLocation>
        <location evidence="2">Cell membrane</location>
        <topology evidence="2">Lipid-anchor</topology>
    </subcellularLocation>
</comment>
<dbReference type="Gene3D" id="2.20.200.10">
    <property type="entry name" value="Outer membrane efflux proteins (OEP)"/>
    <property type="match status" value="1"/>
</dbReference>
<keyword evidence="2" id="KW-1134">Transmembrane beta strand</keyword>
<evidence type="ECO:0000256" key="1">
    <source>
        <dbReference type="ARBA" id="ARBA00007613"/>
    </source>
</evidence>
<evidence type="ECO:0000313" key="3">
    <source>
        <dbReference type="EMBL" id="GAY22008.1"/>
    </source>
</evidence>
<comment type="similarity">
    <text evidence="1 2">Belongs to the outer membrane factor (OMF) (TC 1.B.17) family.</text>
</comment>
<dbReference type="Proteomes" id="UP000221538">
    <property type="component" value="Unassembled WGS sequence"/>
</dbReference>
<gene>
    <name evidence="3" type="ORF">SFOMI_2561</name>
</gene>
<reference evidence="3 4" key="1">
    <citation type="journal article" date="2013" name="Biodegradation">
        <title>Occurrence of 4-tert-butylphenol (4-t-BP) biodegradation in an aquatic sample caused by the presence of Spirodela polyrrhiza and isolation of a 4-t-BP-utilizing bacterium.</title>
        <authorList>
            <person name="Ogata Y."/>
            <person name="Toyama T."/>
            <person name="Yu N."/>
            <person name="Wang X."/>
            <person name="Sei K."/>
            <person name="Ike M."/>
        </authorList>
    </citation>
    <scope>NUCLEOTIDE SEQUENCE [LARGE SCALE GENOMIC DNA]</scope>
    <source>
        <strain evidence="3 4">OMI</strain>
    </source>
</reference>